<organism evidence="1 2">
    <name type="scientific">Lactuca sativa</name>
    <name type="common">Garden lettuce</name>
    <dbReference type="NCBI Taxonomy" id="4236"/>
    <lineage>
        <taxon>Eukaryota</taxon>
        <taxon>Viridiplantae</taxon>
        <taxon>Streptophyta</taxon>
        <taxon>Embryophyta</taxon>
        <taxon>Tracheophyta</taxon>
        <taxon>Spermatophyta</taxon>
        <taxon>Magnoliopsida</taxon>
        <taxon>eudicotyledons</taxon>
        <taxon>Gunneridae</taxon>
        <taxon>Pentapetalae</taxon>
        <taxon>asterids</taxon>
        <taxon>campanulids</taxon>
        <taxon>Asterales</taxon>
        <taxon>Asteraceae</taxon>
        <taxon>Cichorioideae</taxon>
        <taxon>Cichorieae</taxon>
        <taxon>Lactucinae</taxon>
        <taxon>Lactuca</taxon>
    </lineage>
</organism>
<dbReference type="InterPro" id="IPR021109">
    <property type="entry name" value="Peptidase_aspartic_dom_sf"/>
</dbReference>
<dbReference type="PANTHER" id="PTHR33067:SF37">
    <property type="entry name" value="RETROTRANSPOSON GAG DOMAIN, ASPARTIC PEPTIDASE DOMAIN SUPERFAMILY"/>
    <property type="match status" value="1"/>
</dbReference>
<accession>A0A9R1W5E3</accession>
<gene>
    <name evidence="1" type="ORF">LSAT_V11C300153690</name>
</gene>
<proteinExistence type="predicted"/>
<name>A0A9R1W5E3_LACSA</name>
<evidence type="ECO:0000313" key="2">
    <source>
        <dbReference type="Proteomes" id="UP000235145"/>
    </source>
</evidence>
<reference evidence="1 2" key="1">
    <citation type="journal article" date="2017" name="Nat. Commun.">
        <title>Genome assembly with in vitro proximity ligation data and whole-genome triplication in lettuce.</title>
        <authorList>
            <person name="Reyes-Chin-Wo S."/>
            <person name="Wang Z."/>
            <person name="Yang X."/>
            <person name="Kozik A."/>
            <person name="Arikit S."/>
            <person name="Song C."/>
            <person name="Xia L."/>
            <person name="Froenicke L."/>
            <person name="Lavelle D.O."/>
            <person name="Truco M.J."/>
            <person name="Xia R."/>
            <person name="Zhu S."/>
            <person name="Xu C."/>
            <person name="Xu H."/>
            <person name="Xu X."/>
            <person name="Cox K."/>
            <person name="Korf I."/>
            <person name="Meyers B.C."/>
            <person name="Michelmore R.W."/>
        </authorList>
    </citation>
    <scope>NUCLEOTIDE SEQUENCE [LARGE SCALE GENOMIC DNA]</scope>
    <source>
        <strain evidence="2">cv. Salinas</strain>
        <tissue evidence="1">Seedlings</tissue>
    </source>
</reference>
<evidence type="ECO:0000313" key="1">
    <source>
        <dbReference type="EMBL" id="KAJ0217469.1"/>
    </source>
</evidence>
<protein>
    <submittedName>
        <fullName evidence="1">Uncharacterized protein</fullName>
    </submittedName>
</protein>
<dbReference type="EMBL" id="NBSK02000003">
    <property type="protein sequence ID" value="KAJ0217469.1"/>
    <property type="molecule type" value="Genomic_DNA"/>
</dbReference>
<dbReference type="AlphaFoldDB" id="A0A9R1W5E3"/>
<keyword evidence="2" id="KW-1185">Reference proteome</keyword>
<dbReference type="PANTHER" id="PTHR33067">
    <property type="entry name" value="RNA-DIRECTED DNA POLYMERASE-RELATED"/>
    <property type="match status" value="1"/>
</dbReference>
<dbReference type="Gene3D" id="2.40.70.10">
    <property type="entry name" value="Acid Proteases"/>
    <property type="match status" value="1"/>
</dbReference>
<comment type="caution">
    <text evidence="1">The sequence shown here is derived from an EMBL/GenBank/DDBJ whole genome shotgun (WGS) entry which is preliminary data.</text>
</comment>
<dbReference type="Proteomes" id="UP000235145">
    <property type="component" value="Unassembled WGS sequence"/>
</dbReference>
<sequence>MSQLWEDFSKGHLINIATTKLEEDLKTTIFSQDLNSSFSKETNTKIHLDFNNLASKISTKTTYSNHLFDIVKSLATSTQAFQNETKSSIKNLEQQVPQLVNSMRKLEAQTQEKFPSHTEKNLKHNACVVTLISGKNYKGPDQQEDEEEEIAVEQEYEATKEVQKKDRHVESKVKITQSPFPSRLKKHEKKKRKTKILWISLERLRVGPLKKGVIIQLADPSLVHSKGVLVDVLVQVNELIFPSDFYVLDMGDDNSPNSASILLGRPFLKTARMKIHVYDGTLSMEFDGEVINLNIYDIMRYPDDVSAINFIDVIEPLSAKYFEIANHESLALVLHGNMYINATQVLSENYVVDSEVQDMSPHMDQQRKLRYGTQTLKLPVSKSKLFPSVVQAPILELKTLPEHLKLAYLGEKETLPVIISNKLSEKEESELIRILKEYKSVIGWTIADIK</sequence>
<dbReference type="CDD" id="cd00303">
    <property type="entry name" value="retropepsin_like"/>
    <property type="match status" value="1"/>
</dbReference>